<evidence type="ECO:0000313" key="2">
    <source>
        <dbReference type="Proteomes" id="UP000265520"/>
    </source>
</evidence>
<name>A0A392TPS5_9FABA</name>
<dbReference type="Proteomes" id="UP000265520">
    <property type="component" value="Unassembled WGS sequence"/>
</dbReference>
<keyword evidence="2" id="KW-1185">Reference proteome</keyword>
<evidence type="ECO:0000313" key="1">
    <source>
        <dbReference type="EMBL" id="MCI62634.1"/>
    </source>
</evidence>
<dbReference type="InterPro" id="IPR043128">
    <property type="entry name" value="Rev_trsase/Diguanyl_cyclase"/>
</dbReference>
<dbReference type="Gene3D" id="3.30.70.270">
    <property type="match status" value="1"/>
</dbReference>
<proteinExistence type="predicted"/>
<sequence length="87" mass="9892">PGTGPISMAPYRMSASELKELKKQLEELLEKKFIRSSVSPWGEPVLLVEKKDGSMQLCVDYRQLNKATIKNKYPLPRIDDLMDQLVG</sequence>
<protein>
    <submittedName>
        <fullName evidence="1">Enzymatic polyprotein</fullName>
    </submittedName>
</protein>
<feature type="non-terminal residue" evidence="1">
    <location>
        <position position="87"/>
    </location>
</feature>
<dbReference type="PANTHER" id="PTHR15503:SF45">
    <property type="entry name" value="RNA-DIRECTED DNA POLYMERASE HOMOLOG"/>
    <property type="match status" value="1"/>
</dbReference>
<dbReference type="EMBL" id="LXQA010622395">
    <property type="protein sequence ID" value="MCI62634.1"/>
    <property type="molecule type" value="Genomic_DNA"/>
</dbReference>
<dbReference type="SUPFAM" id="SSF56672">
    <property type="entry name" value="DNA/RNA polymerases"/>
    <property type="match status" value="1"/>
</dbReference>
<dbReference type="Gene3D" id="3.10.10.10">
    <property type="entry name" value="HIV Type 1 Reverse Transcriptase, subunit A, domain 1"/>
    <property type="match status" value="1"/>
</dbReference>
<feature type="non-terminal residue" evidence="1">
    <location>
        <position position="1"/>
    </location>
</feature>
<accession>A0A392TPS5</accession>
<dbReference type="AlphaFoldDB" id="A0A392TPS5"/>
<organism evidence="1 2">
    <name type="scientific">Trifolium medium</name>
    <dbReference type="NCBI Taxonomy" id="97028"/>
    <lineage>
        <taxon>Eukaryota</taxon>
        <taxon>Viridiplantae</taxon>
        <taxon>Streptophyta</taxon>
        <taxon>Embryophyta</taxon>
        <taxon>Tracheophyta</taxon>
        <taxon>Spermatophyta</taxon>
        <taxon>Magnoliopsida</taxon>
        <taxon>eudicotyledons</taxon>
        <taxon>Gunneridae</taxon>
        <taxon>Pentapetalae</taxon>
        <taxon>rosids</taxon>
        <taxon>fabids</taxon>
        <taxon>Fabales</taxon>
        <taxon>Fabaceae</taxon>
        <taxon>Papilionoideae</taxon>
        <taxon>50 kb inversion clade</taxon>
        <taxon>NPAAA clade</taxon>
        <taxon>Hologalegina</taxon>
        <taxon>IRL clade</taxon>
        <taxon>Trifolieae</taxon>
        <taxon>Trifolium</taxon>
    </lineage>
</organism>
<comment type="caution">
    <text evidence="1">The sequence shown here is derived from an EMBL/GenBank/DDBJ whole genome shotgun (WGS) entry which is preliminary data.</text>
</comment>
<dbReference type="InterPro" id="IPR032567">
    <property type="entry name" value="RTL1-rel"/>
</dbReference>
<dbReference type="InterPro" id="IPR043502">
    <property type="entry name" value="DNA/RNA_pol_sf"/>
</dbReference>
<dbReference type="PANTHER" id="PTHR15503">
    <property type="entry name" value="LDOC1 RELATED"/>
    <property type="match status" value="1"/>
</dbReference>
<reference evidence="1 2" key="1">
    <citation type="journal article" date="2018" name="Front. Plant Sci.">
        <title>Red Clover (Trifolium pratense) and Zigzag Clover (T. medium) - A Picture of Genomic Similarities and Differences.</title>
        <authorList>
            <person name="Dluhosova J."/>
            <person name="Istvanek J."/>
            <person name="Nedelnik J."/>
            <person name="Repkova J."/>
        </authorList>
    </citation>
    <scope>NUCLEOTIDE SEQUENCE [LARGE SCALE GENOMIC DNA]</scope>
    <source>
        <strain evidence="2">cv. 10/8</strain>
        <tissue evidence="1">Leaf</tissue>
    </source>
</reference>